<sequence length="101" mass="11508">MDLSAETVDAMAAGYETRKLERLTELRGVDVPVATAFLQFLEPERYSVMSDREWSALRTYGELSQSYPTAPGPAAYDRYLETCRTVADWCGWDLQTLYRAL</sequence>
<accession>A0A8J8PYW1</accession>
<dbReference type="Proteomes" id="UP000766904">
    <property type="component" value="Unassembled WGS sequence"/>
</dbReference>
<proteinExistence type="predicted"/>
<organism evidence="1 2">
    <name type="scientific">Natronococcus pandeyae</name>
    <dbReference type="NCBI Taxonomy" id="2055836"/>
    <lineage>
        <taxon>Archaea</taxon>
        <taxon>Methanobacteriati</taxon>
        <taxon>Methanobacteriota</taxon>
        <taxon>Stenosarchaea group</taxon>
        <taxon>Halobacteria</taxon>
        <taxon>Halobacteriales</taxon>
        <taxon>Natrialbaceae</taxon>
        <taxon>Natronococcus</taxon>
    </lineage>
</organism>
<dbReference type="EMBL" id="PHNJ01000019">
    <property type="protein sequence ID" value="TYL36331.1"/>
    <property type="molecule type" value="Genomic_DNA"/>
</dbReference>
<name>A0A8J8PYW1_9EURY</name>
<reference evidence="1" key="1">
    <citation type="submission" date="2017-11" db="EMBL/GenBank/DDBJ databases">
        <authorList>
            <person name="Kajale S.C."/>
            <person name="Sharma A."/>
        </authorList>
    </citation>
    <scope>NUCLEOTIDE SEQUENCE</scope>
    <source>
        <strain evidence="1">LS1_42</strain>
    </source>
</reference>
<dbReference type="AlphaFoldDB" id="A0A8J8PYW1"/>
<keyword evidence="2" id="KW-1185">Reference proteome</keyword>
<evidence type="ECO:0000313" key="2">
    <source>
        <dbReference type="Proteomes" id="UP000766904"/>
    </source>
</evidence>
<evidence type="ECO:0000313" key="1">
    <source>
        <dbReference type="EMBL" id="TYL36331.1"/>
    </source>
</evidence>
<gene>
    <name evidence="1" type="ORF">CV102_23010</name>
</gene>
<comment type="caution">
    <text evidence="1">The sequence shown here is derived from an EMBL/GenBank/DDBJ whole genome shotgun (WGS) entry which is preliminary data.</text>
</comment>
<protein>
    <submittedName>
        <fullName evidence="1">Uncharacterized protein</fullName>
    </submittedName>
</protein>